<dbReference type="InterPro" id="IPR001098">
    <property type="entry name" value="DNA-dir_DNA_pol_A_palm_dom"/>
</dbReference>
<evidence type="ECO:0000259" key="4">
    <source>
        <dbReference type="SMART" id="SM00482"/>
    </source>
</evidence>
<comment type="caution">
    <text evidence="5">The sequence shown here is derived from an EMBL/GenBank/DDBJ whole genome shotgun (WGS) entry which is preliminary data.</text>
</comment>
<dbReference type="PANTHER" id="PTHR10133:SF27">
    <property type="entry name" value="DNA POLYMERASE NU"/>
    <property type="match status" value="1"/>
</dbReference>
<comment type="catalytic activity">
    <reaction evidence="3">
        <text>DNA(n) + a 2'-deoxyribonucleoside 5'-triphosphate = DNA(n+1) + diphosphate</text>
        <dbReference type="Rhea" id="RHEA:22508"/>
        <dbReference type="Rhea" id="RHEA-COMP:17339"/>
        <dbReference type="Rhea" id="RHEA-COMP:17340"/>
        <dbReference type="ChEBI" id="CHEBI:33019"/>
        <dbReference type="ChEBI" id="CHEBI:61560"/>
        <dbReference type="ChEBI" id="CHEBI:173112"/>
        <dbReference type="EC" id="2.7.7.7"/>
    </reaction>
</comment>
<dbReference type="Proteomes" id="UP000228758">
    <property type="component" value="Unassembled WGS sequence"/>
</dbReference>
<dbReference type="InterPro" id="IPR002298">
    <property type="entry name" value="DNA_polymerase_A"/>
</dbReference>
<dbReference type="Gene3D" id="1.10.150.20">
    <property type="entry name" value="5' to 3' exonuclease, C-terminal subdomain"/>
    <property type="match status" value="1"/>
</dbReference>
<feature type="domain" description="DNA-directed DNA polymerase family A palm" evidence="4">
    <location>
        <begin position="301"/>
        <end position="502"/>
    </location>
</feature>
<dbReference type="EC" id="2.7.7.7" evidence="1"/>
<dbReference type="SUPFAM" id="SSF56672">
    <property type="entry name" value="DNA/RNA polymerases"/>
    <property type="match status" value="1"/>
</dbReference>
<dbReference type="Pfam" id="PF00476">
    <property type="entry name" value="DNA_pol_A"/>
    <property type="match status" value="1"/>
</dbReference>
<dbReference type="PANTHER" id="PTHR10133">
    <property type="entry name" value="DNA POLYMERASE I"/>
    <property type="match status" value="1"/>
</dbReference>
<organism evidence="5 6">
    <name type="scientific">Diaminobutyricimonas aerilata</name>
    <dbReference type="NCBI Taxonomy" id="1162967"/>
    <lineage>
        <taxon>Bacteria</taxon>
        <taxon>Bacillati</taxon>
        <taxon>Actinomycetota</taxon>
        <taxon>Actinomycetes</taxon>
        <taxon>Micrococcales</taxon>
        <taxon>Microbacteriaceae</taxon>
        <taxon>Diaminobutyricimonas</taxon>
    </lineage>
</organism>
<evidence type="ECO:0000256" key="1">
    <source>
        <dbReference type="ARBA" id="ARBA00012417"/>
    </source>
</evidence>
<dbReference type="SMART" id="SM00482">
    <property type="entry name" value="POLAc"/>
    <property type="match status" value="1"/>
</dbReference>
<keyword evidence="2" id="KW-0235">DNA replication</keyword>
<dbReference type="EMBL" id="PGFF01000001">
    <property type="protein sequence ID" value="PJJ72071.1"/>
    <property type="molecule type" value="Genomic_DNA"/>
</dbReference>
<dbReference type="GO" id="GO:0003887">
    <property type="term" value="F:DNA-directed DNA polymerase activity"/>
    <property type="evidence" value="ECO:0007669"/>
    <property type="project" value="UniProtKB-EC"/>
</dbReference>
<dbReference type="GO" id="GO:0006302">
    <property type="term" value="P:double-strand break repair"/>
    <property type="evidence" value="ECO:0007669"/>
    <property type="project" value="TreeGrafter"/>
</dbReference>
<dbReference type="OrthoDB" id="4414061at2"/>
<evidence type="ECO:0000313" key="6">
    <source>
        <dbReference type="Proteomes" id="UP000228758"/>
    </source>
</evidence>
<accession>A0A2M9CJI4</accession>
<proteinExistence type="predicted"/>
<evidence type="ECO:0000313" key="5">
    <source>
        <dbReference type="EMBL" id="PJJ72071.1"/>
    </source>
</evidence>
<dbReference type="AlphaFoldDB" id="A0A2M9CJI4"/>
<dbReference type="InterPro" id="IPR043502">
    <property type="entry name" value="DNA/RNA_pol_sf"/>
</dbReference>
<sequence length="543" mass="59266">MYIVLERRPDGGVLAHHTDDGGRVTTTDAVREGDLATYVSSREPGDTRWVWHDTAAWYPRLLAAGVRVERCHDLRLAHVILRSSLFTAHTSIAAAPSSGWDRLAGAAAVDLDALFDVEQRDDLDPVAEFALQREAVTGSDARIGRLVNAESAGALVAAEMTHAGLPWRADAHDALLAAALGPRPRHGERPAELERLADEVRRALDAPDLNPDSPPELVRALRRAGITVDSTRSHELKRIEHPVIPPLLEFKKLARLHTANGWHWLDTWVRDGRFRPVYVPGGVVTGRWASNGGGALQLPAQVRSAVIADPGWKLVVADAAQLEPRVLAGMSADTAMATAARASDLYQAMVDSGAVQTREQAKYGILGAIYGGTRGESGRMLPRITRAYPRAMALVEDAARAGERGERVRTWLGRTSPLPGEAMVTSTDEPDAVDRAAQGRARAWGRFTRNFVVQGTAAEWALHWMATLRIRLWELGDGRLEERPHLAFFLHDEVVVHTPEASAERVAETIRECAAEAGRLLFGSFPIEFPLSVAIVDDYGQAK</sequence>
<reference evidence="5 6" key="1">
    <citation type="submission" date="2017-11" db="EMBL/GenBank/DDBJ databases">
        <title>Genomic Encyclopedia of Archaeal and Bacterial Type Strains, Phase II (KMG-II): From Individual Species to Whole Genera.</title>
        <authorList>
            <person name="Goeker M."/>
        </authorList>
    </citation>
    <scope>NUCLEOTIDE SEQUENCE [LARGE SCALE GENOMIC DNA]</scope>
    <source>
        <strain evidence="5 6">DSM 27393</strain>
    </source>
</reference>
<dbReference type="RefSeq" id="WP_100364301.1">
    <property type="nucleotide sequence ID" value="NZ_PGFF01000001.1"/>
</dbReference>
<keyword evidence="6" id="KW-1185">Reference proteome</keyword>
<dbReference type="CDD" id="cd06444">
    <property type="entry name" value="DNA_pol_A"/>
    <property type="match status" value="1"/>
</dbReference>
<gene>
    <name evidence="5" type="ORF">CLV46_1633</name>
</gene>
<dbReference type="NCBIfam" id="NF011538">
    <property type="entry name" value="PRK14975.1-1"/>
    <property type="match status" value="1"/>
</dbReference>
<evidence type="ECO:0000256" key="2">
    <source>
        <dbReference type="ARBA" id="ARBA00022705"/>
    </source>
</evidence>
<dbReference type="Gene3D" id="3.30.70.370">
    <property type="match status" value="1"/>
</dbReference>
<dbReference type="GO" id="GO:0006261">
    <property type="term" value="P:DNA-templated DNA replication"/>
    <property type="evidence" value="ECO:0007669"/>
    <property type="project" value="InterPro"/>
</dbReference>
<dbReference type="GO" id="GO:0003677">
    <property type="term" value="F:DNA binding"/>
    <property type="evidence" value="ECO:0007669"/>
    <property type="project" value="InterPro"/>
</dbReference>
<name>A0A2M9CJI4_9MICO</name>
<protein>
    <recommendedName>
        <fullName evidence="1">DNA-directed DNA polymerase</fullName>
        <ecNumber evidence="1">2.7.7.7</ecNumber>
    </recommendedName>
</protein>
<evidence type="ECO:0000256" key="3">
    <source>
        <dbReference type="ARBA" id="ARBA00049244"/>
    </source>
</evidence>